<feature type="domain" description="Helix-turn-helix" evidence="1">
    <location>
        <begin position="23"/>
        <end position="66"/>
    </location>
</feature>
<dbReference type="Pfam" id="PF12728">
    <property type="entry name" value="HTH_17"/>
    <property type="match status" value="1"/>
</dbReference>
<accession>A0A7Y9GN66</accession>
<organism evidence="2 3">
    <name type="scientific">Microbacterium immunditiarum</name>
    <dbReference type="NCBI Taxonomy" id="337480"/>
    <lineage>
        <taxon>Bacteria</taxon>
        <taxon>Bacillati</taxon>
        <taxon>Actinomycetota</taxon>
        <taxon>Actinomycetes</taxon>
        <taxon>Micrococcales</taxon>
        <taxon>Microbacteriaceae</taxon>
        <taxon>Microbacterium</taxon>
    </lineage>
</organism>
<dbReference type="Proteomes" id="UP000576969">
    <property type="component" value="Unassembled WGS sequence"/>
</dbReference>
<evidence type="ECO:0000259" key="1">
    <source>
        <dbReference type="Pfam" id="PF12728"/>
    </source>
</evidence>
<proteinExistence type="predicted"/>
<dbReference type="InterPro" id="IPR010093">
    <property type="entry name" value="SinI_DNA-bd"/>
</dbReference>
<sequence>MPKTTEEPLATEVPKMTEEPLALTYKEAAALIGVDSRRISEAVESGVIPSVQIGARRMIPRAALLKIFAVEVAA</sequence>
<gene>
    <name evidence="2" type="ORF">BJ991_001495</name>
</gene>
<dbReference type="GO" id="GO:0003677">
    <property type="term" value="F:DNA binding"/>
    <property type="evidence" value="ECO:0007669"/>
    <property type="project" value="InterPro"/>
</dbReference>
<name>A0A7Y9GN66_9MICO</name>
<dbReference type="RefSeq" id="WP_246301051.1">
    <property type="nucleotide sequence ID" value="NZ_JACCBV010000001.1"/>
</dbReference>
<keyword evidence="3" id="KW-1185">Reference proteome</keyword>
<dbReference type="InterPro" id="IPR041657">
    <property type="entry name" value="HTH_17"/>
</dbReference>
<comment type="caution">
    <text evidence="2">The sequence shown here is derived from an EMBL/GenBank/DDBJ whole genome shotgun (WGS) entry which is preliminary data.</text>
</comment>
<dbReference type="NCBIfam" id="TIGR01764">
    <property type="entry name" value="excise"/>
    <property type="match status" value="1"/>
</dbReference>
<protein>
    <submittedName>
        <fullName evidence="2">Excisionase family DNA binding protein</fullName>
    </submittedName>
</protein>
<dbReference type="AlphaFoldDB" id="A0A7Y9GN66"/>
<dbReference type="EMBL" id="JACCBV010000001">
    <property type="protein sequence ID" value="NYE19467.1"/>
    <property type="molecule type" value="Genomic_DNA"/>
</dbReference>
<reference evidence="2 3" key="1">
    <citation type="submission" date="2020-07" db="EMBL/GenBank/DDBJ databases">
        <title>Sequencing the genomes of 1000 actinobacteria strains.</title>
        <authorList>
            <person name="Klenk H.-P."/>
        </authorList>
    </citation>
    <scope>NUCLEOTIDE SEQUENCE [LARGE SCALE GENOMIC DNA]</scope>
    <source>
        <strain evidence="2 3">DSM 24662</strain>
    </source>
</reference>
<evidence type="ECO:0000313" key="2">
    <source>
        <dbReference type="EMBL" id="NYE19467.1"/>
    </source>
</evidence>
<evidence type="ECO:0000313" key="3">
    <source>
        <dbReference type="Proteomes" id="UP000576969"/>
    </source>
</evidence>